<dbReference type="InterPro" id="IPR013320">
    <property type="entry name" value="ConA-like_dom_sf"/>
</dbReference>
<dbReference type="PROSITE" id="PS51257">
    <property type="entry name" value="PROKAR_LIPOPROTEIN"/>
    <property type="match status" value="1"/>
</dbReference>
<dbReference type="RefSeq" id="WP_345266340.1">
    <property type="nucleotide sequence ID" value="NZ_BAABHB010000003.1"/>
</dbReference>
<organism evidence="1 2">
    <name type="scientific">Nibrella viscosa</name>
    <dbReference type="NCBI Taxonomy" id="1084524"/>
    <lineage>
        <taxon>Bacteria</taxon>
        <taxon>Pseudomonadati</taxon>
        <taxon>Bacteroidota</taxon>
        <taxon>Cytophagia</taxon>
        <taxon>Cytophagales</taxon>
        <taxon>Spirosomataceae</taxon>
        <taxon>Nibrella</taxon>
    </lineage>
</organism>
<dbReference type="Pfam" id="PF13385">
    <property type="entry name" value="Laminin_G_3"/>
    <property type="match status" value="1"/>
</dbReference>
<sequence>MNIPLRHRQRYVLPVCLLVVFIVSCEEWDPPRRQFADITTGLVAYYPFSGTGQDVSGNQIHGQFMNGATFGVDRKDNSNSALFLDGIDDYFLIPDHPKLRPDVISISLWIKPRVVTSTCHIYNKATYADNTNQQYNAYIRPPYLQPPKSSGVELVADGSQDGSCALEQPIQDFVLHYDPVFRMNEWYHFVSVIDRKVGRIYLNGVEKQVNANLPDRPIDNCVGGTLRFGMHTGYVTDYNYFDGLMDDIRIYNRALSEAEIKALYQK</sequence>
<gene>
    <name evidence="1" type="ORF">GCM10023187_18890</name>
</gene>
<dbReference type="SUPFAM" id="SSF49899">
    <property type="entry name" value="Concanavalin A-like lectins/glucanases"/>
    <property type="match status" value="1"/>
</dbReference>
<evidence type="ECO:0008006" key="3">
    <source>
        <dbReference type="Google" id="ProtNLM"/>
    </source>
</evidence>
<keyword evidence="2" id="KW-1185">Reference proteome</keyword>
<proteinExistence type="predicted"/>
<name>A0ABP8KAT3_9BACT</name>
<comment type="caution">
    <text evidence="1">The sequence shown here is derived from an EMBL/GenBank/DDBJ whole genome shotgun (WGS) entry which is preliminary data.</text>
</comment>
<reference evidence="2" key="1">
    <citation type="journal article" date="2019" name="Int. J. Syst. Evol. Microbiol.">
        <title>The Global Catalogue of Microorganisms (GCM) 10K type strain sequencing project: providing services to taxonomists for standard genome sequencing and annotation.</title>
        <authorList>
            <consortium name="The Broad Institute Genomics Platform"/>
            <consortium name="The Broad Institute Genome Sequencing Center for Infectious Disease"/>
            <person name="Wu L."/>
            <person name="Ma J."/>
        </authorList>
    </citation>
    <scope>NUCLEOTIDE SEQUENCE [LARGE SCALE GENOMIC DNA]</scope>
    <source>
        <strain evidence="2">JCM 17925</strain>
    </source>
</reference>
<evidence type="ECO:0000313" key="2">
    <source>
        <dbReference type="Proteomes" id="UP001500936"/>
    </source>
</evidence>
<accession>A0ABP8KAT3</accession>
<dbReference type="Proteomes" id="UP001500936">
    <property type="component" value="Unassembled WGS sequence"/>
</dbReference>
<evidence type="ECO:0000313" key="1">
    <source>
        <dbReference type="EMBL" id="GAA4403124.1"/>
    </source>
</evidence>
<dbReference type="Gene3D" id="2.60.120.200">
    <property type="match status" value="1"/>
</dbReference>
<protein>
    <recommendedName>
        <fullName evidence="3">LamG domain-containing protein</fullName>
    </recommendedName>
</protein>
<dbReference type="EMBL" id="BAABHB010000003">
    <property type="protein sequence ID" value="GAA4403124.1"/>
    <property type="molecule type" value="Genomic_DNA"/>
</dbReference>